<dbReference type="InterPro" id="IPR003819">
    <property type="entry name" value="TauD/TfdA-like"/>
</dbReference>
<evidence type="ECO:0000256" key="2">
    <source>
        <dbReference type="ARBA" id="ARBA00022723"/>
    </source>
</evidence>
<dbReference type="Pfam" id="PF02668">
    <property type="entry name" value="TauD"/>
    <property type="match status" value="1"/>
</dbReference>
<dbReference type="SUPFAM" id="SSF51197">
    <property type="entry name" value="Clavaminate synthase-like"/>
    <property type="match status" value="1"/>
</dbReference>
<dbReference type="InterPro" id="IPR042098">
    <property type="entry name" value="TauD-like_sf"/>
</dbReference>
<evidence type="ECO:0000256" key="3">
    <source>
        <dbReference type="ARBA" id="ARBA00022964"/>
    </source>
</evidence>
<evidence type="ECO:0000313" key="8">
    <source>
        <dbReference type="Proteomes" id="UP000249723"/>
    </source>
</evidence>
<keyword evidence="5" id="KW-0408">Iron</keyword>
<evidence type="ECO:0000256" key="1">
    <source>
        <dbReference type="ARBA" id="ARBA00005896"/>
    </source>
</evidence>
<accession>A0A2X0KJ51</accession>
<keyword evidence="3" id="KW-0223">Dioxygenase</keyword>
<dbReference type="InterPro" id="IPR051323">
    <property type="entry name" value="AtsK-like"/>
</dbReference>
<dbReference type="PANTHER" id="PTHR30468">
    <property type="entry name" value="ALPHA-KETOGLUTARATE-DEPENDENT SULFONATE DIOXYGENASE"/>
    <property type="match status" value="1"/>
</dbReference>
<dbReference type="STRING" id="289078.A0A2X0KJ51"/>
<name>A0A2X0KJ51_9BASI</name>
<dbReference type="OrthoDB" id="10257314at2759"/>
<proteinExistence type="inferred from homology"/>
<keyword evidence="4" id="KW-0560">Oxidoreductase</keyword>
<keyword evidence="2" id="KW-0479">Metal-binding</keyword>
<dbReference type="GO" id="GO:0046872">
    <property type="term" value="F:metal ion binding"/>
    <property type="evidence" value="ECO:0007669"/>
    <property type="project" value="UniProtKB-KW"/>
</dbReference>
<dbReference type="Proteomes" id="UP000249723">
    <property type="component" value="Unassembled WGS sequence"/>
</dbReference>
<evidence type="ECO:0000313" key="7">
    <source>
        <dbReference type="EMBL" id="SCZ88933.1"/>
    </source>
</evidence>
<dbReference type="EMBL" id="FMWP01000013">
    <property type="protein sequence ID" value="SCZ88933.1"/>
    <property type="molecule type" value="Genomic_DNA"/>
</dbReference>
<organism evidence="7 8">
    <name type="scientific">Microbotryum saponariae</name>
    <dbReference type="NCBI Taxonomy" id="289078"/>
    <lineage>
        <taxon>Eukaryota</taxon>
        <taxon>Fungi</taxon>
        <taxon>Dikarya</taxon>
        <taxon>Basidiomycota</taxon>
        <taxon>Pucciniomycotina</taxon>
        <taxon>Microbotryomycetes</taxon>
        <taxon>Microbotryales</taxon>
        <taxon>Microbotryaceae</taxon>
        <taxon>Microbotryum</taxon>
    </lineage>
</organism>
<dbReference type="PANTHER" id="PTHR30468:SF10">
    <property type="entry name" value="TAUD_TFDA-LIKE DOMAIN-CONTAINING PROTEIN"/>
    <property type="match status" value="1"/>
</dbReference>
<protein>
    <submittedName>
        <fullName evidence="7">BZ3500_MvSof-1268-A1-R1_Chr1-1g00835 protein</fullName>
    </submittedName>
</protein>
<evidence type="ECO:0000259" key="6">
    <source>
        <dbReference type="Pfam" id="PF02668"/>
    </source>
</evidence>
<sequence length="401" mass="44456">MPSVTSSVTQVFETLNLRGKDMTPPASDAGLDSGLQRKPLELSGALNEVKYPRVQLTPAIGVEFAKSVRLSEIRALPQQEQDNVLRDLAITISRNGVVFFQDQSDLKPEDLGRIALRLGELAGKPESSTLHIHPTQELTETGLPLGKISSKPDAEGRQISFADSGLTSKGWHSDVSFEPKPALYTILQMHTLPKTGGDTLWSSNYSAYDRLTPPLQAFLSGLTATHDAWRFREQAAQNGYKLRTAERGSPDNQGGAFKAVHPIVRTNPGERISSAEMKKIRRLMVLSVSHSVVTGLNALYVNKTFTTKIDQLSYDESAVLLDYLFRLQHESHDTHVKYHWSKNNVAIWDNSVVNHLATFDFKEYRAGDRAVVVGDRPYFDPAGVSRDAFEAQLEKQVAEEA</sequence>
<dbReference type="GO" id="GO:0016706">
    <property type="term" value="F:2-oxoglutarate-dependent dioxygenase activity"/>
    <property type="evidence" value="ECO:0007669"/>
    <property type="project" value="TreeGrafter"/>
</dbReference>
<keyword evidence="8" id="KW-1185">Reference proteome</keyword>
<evidence type="ECO:0000256" key="4">
    <source>
        <dbReference type="ARBA" id="ARBA00023002"/>
    </source>
</evidence>
<feature type="domain" description="TauD/TfdA-like" evidence="6">
    <location>
        <begin position="55"/>
        <end position="363"/>
    </location>
</feature>
<dbReference type="AlphaFoldDB" id="A0A2X0KJ51"/>
<gene>
    <name evidence="7" type="ORF">BZ3500_MVSOF-1268-A1-R1_CHR1-1G00835</name>
</gene>
<evidence type="ECO:0000256" key="5">
    <source>
        <dbReference type="ARBA" id="ARBA00023004"/>
    </source>
</evidence>
<reference evidence="8" key="1">
    <citation type="submission" date="2016-10" db="EMBL/GenBank/DDBJ databases">
        <authorList>
            <person name="Jeantristanb JTB J.-T."/>
            <person name="Ricardo R."/>
        </authorList>
    </citation>
    <scope>NUCLEOTIDE SEQUENCE [LARGE SCALE GENOMIC DNA]</scope>
</reference>
<dbReference type="Gene3D" id="3.60.130.10">
    <property type="entry name" value="Clavaminate synthase-like"/>
    <property type="match status" value="1"/>
</dbReference>
<comment type="similarity">
    <text evidence="1">Belongs to the TfdA dioxygenase family.</text>
</comment>
<dbReference type="GO" id="GO:0005737">
    <property type="term" value="C:cytoplasm"/>
    <property type="evidence" value="ECO:0007669"/>
    <property type="project" value="TreeGrafter"/>
</dbReference>